<dbReference type="SUPFAM" id="SSF52788">
    <property type="entry name" value="Phosphotyrosine protein phosphatases I"/>
    <property type="match status" value="1"/>
</dbReference>
<organism evidence="1 2">
    <name type="scientific">Zunongwangia endophytica</name>
    <dbReference type="NCBI Taxonomy" id="1808945"/>
    <lineage>
        <taxon>Bacteria</taxon>
        <taxon>Pseudomonadati</taxon>
        <taxon>Bacteroidota</taxon>
        <taxon>Flavobacteriia</taxon>
        <taxon>Flavobacteriales</taxon>
        <taxon>Flavobacteriaceae</taxon>
        <taxon>Zunongwangia</taxon>
    </lineage>
</organism>
<evidence type="ECO:0000313" key="1">
    <source>
        <dbReference type="EMBL" id="MFC4027130.1"/>
    </source>
</evidence>
<dbReference type="PANTHER" id="PTHR43428:SF1">
    <property type="entry name" value="ARSENATE REDUCTASE"/>
    <property type="match status" value="1"/>
</dbReference>
<comment type="caution">
    <text evidence="1">The sequence shown here is derived from an EMBL/GenBank/DDBJ whole genome shotgun (WGS) entry which is preliminary data.</text>
</comment>
<dbReference type="InterPro" id="IPR036196">
    <property type="entry name" value="Ptyr_pPase_sf"/>
</dbReference>
<dbReference type="EMBL" id="JBHSAS010000006">
    <property type="protein sequence ID" value="MFC4027130.1"/>
    <property type="molecule type" value="Genomic_DNA"/>
</dbReference>
<keyword evidence="2" id="KW-1185">Reference proteome</keyword>
<dbReference type="Gene3D" id="3.40.50.2300">
    <property type="match status" value="1"/>
</dbReference>
<dbReference type="Proteomes" id="UP001595793">
    <property type="component" value="Unassembled WGS sequence"/>
</dbReference>
<name>A0ABV8H8L2_9FLAO</name>
<dbReference type="PANTHER" id="PTHR43428">
    <property type="entry name" value="ARSENATE REDUCTASE"/>
    <property type="match status" value="1"/>
</dbReference>
<protein>
    <submittedName>
        <fullName evidence="1">Protein-tyrosine-phosphatase</fullName>
    </submittedName>
</protein>
<proteinExistence type="predicted"/>
<accession>A0ABV8H8L2</accession>
<reference evidence="2" key="1">
    <citation type="journal article" date="2019" name="Int. J. Syst. Evol. Microbiol.">
        <title>The Global Catalogue of Microorganisms (GCM) 10K type strain sequencing project: providing services to taxonomists for standard genome sequencing and annotation.</title>
        <authorList>
            <consortium name="The Broad Institute Genomics Platform"/>
            <consortium name="The Broad Institute Genome Sequencing Center for Infectious Disease"/>
            <person name="Wu L."/>
            <person name="Ma J."/>
        </authorList>
    </citation>
    <scope>NUCLEOTIDE SEQUENCE [LARGE SCALE GENOMIC DNA]</scope>
    <source>
        <strain evidence="2">CECT 9128</strain>
    </source>
</reference>
<sequence length="206" mass="23344">MYPKIKEFLASLNLDEVSDSRKNQLQPFVDFLTENLSNKEQINLNFICTHNSRRSHFSQIWAQTIAEFLGFNKLQCYSGGTEATAVYTSVLDVFQDSGFSVEKLSDNQNSVSYLKFASDASPIICFSKAFDHSFNPENNFVAVMTCAQANEACPFVPGAEARIGFSFEDPKVYDGFAEEFEKYREKSKEIATDLMYVFTKAKELSK</sequence>
<gene>
    <name evidence="1" type="ORF">ACFOS1_06915</name>
</gene>
<dbReference type="RefSeq" id="WP_290234905.1">
    <property type="nucleotide sequence ID" value="NZ_JAUFPZ010000002.1"/>
</dbReference>
<evidence type="ECO:0000313" key="2">
    <source>
        <dbReference type="Proteomes" id="UP001595793"/>
    </source>
</evidence>